<evidence type="ECO:0000313" key="2">
    <source>
        <dbReference type="EMBL" id="MDQ1186789.1"/>
    </source>
</evidence>
<dbReference type="RefSeq" id="WP_130979282.1">
    <property type="nucleotide sequence ID" value="NZ_JAUTBL010000002.1"/>
</dbReference>
<accession>A0ABU0UPB6</accession>
<dbReference type="GeneID" id="301043471"/>
<proteinExistence type="predicted"/>
<gene>
    <name evidence="2" type="ORF">QE408_003932</name>
</gene>
<protein>
    <submittedName>
        <fullName evidence="2">Uncharacterized protein</fullName>
    </submittedName>
</protein>
<comment type="caution">
    <text evidence="2">The sequence shown here is derived from an EMBL/GenBank/DDBJ whole genome shotgun (WGS) entry which is preliminary data.</text>
</comment>
<keyword evidence="1" id="KW-0472">Membrane</keyword>
<evidence type="ECO:0000256" key="1">
    <source>
        <dbReference type="SAM" id="Phobius"/>
    </source>
</evidence>
<dbReference type="EMBL" id="JAUTBL010000002">
    <property type="protein sequence ID" value="MDQ1186789.1"/>
    <property type="molecule type" value="Genomic_DNA"/>
</dbReference>
<feature type="transmembrane region" description="Helical" evidence="1">
    <location>
        <begin position="48"/>
        <end position="66"/>
    </location>
</feature>
<feature type="transmembrane region" description="Helical" evidence="1">
    <location>
        <begin position="140"/>
        <end position="161"/>
    </location>
</feature>
<keyword evidence="3" id="KW-1185">Reference proteome</keyword>
<sequence>MSADDQPSGSRTPLQVRASADVRYQYLLEEMKAARTRIDEEIRTMNQFEILSMVAVGLIYWLVLSAESLRPLALALSAFFPVLISGYGIFRYRAHAHVIKVHEAYIKIHIERKIFGRTSLSGLVKYYDRKKTGNLKTARFTFWIVAFCISLSLFVVCLVAPEMVRKMDNQVKYTTETHTVEARP</sequence>
<keyword evidence="1" id="KW-1133">Transmembrane helix</keyword>
<evidence type="ECO:0000313" key="3">
    <source>
        <dbReference type="Proteomes" id="UP001224781"/>
    </source>
</evidence>
<name>A0ABU0UPB6_9HYPH</name>
<organism evidence="2 3">
    <name type="scientific">Agrobacterium larrymoorei</name>
    <dbReference type="NCBI Taxonomy" id="160699"/>
    <lineage>
        <taxon>Bacteria</taxon>
        <taxon>Pseudomonadati</taxon>
        <taxon>Pseudomonadota</taxon>
        <taxon>Alphaproteobacteria</taxon>
        <taxon>Hyphomicrobiales</taxon>
        <taxon>Rhizobiaceae</taxon>
        <taxon>Rhizobium/Agrobacterium group</taxon>
        <taxon>Agrobacterium</taxon>
    </lineage>
</organism>
<dbReference type="Proteomes" id="UP001224781">
    <property type="component" value="Unassembled WGS sequence"/>
</dbReference>
<reference evidence="2 3" key="1">
    <citation type="submission" date="2023-07" db="EMBL/GenBank/DDBJ databases">
        <title>Functional and genomic diversity of the sorghum phyllosphere microbiome.</title>
        <authorList>
            <person name="Shade A."/>
        </authorList>
    </citation>
    <scope>NUCLEOTIDE SEQUENCE [LARGE SCALE GENOMIC DNA]</scope>
    <source>
        <strain evidence="2 3">SORGH_AS_1126</strain>
    </source>
</reference>
<feature type="transmembrane region" description="Helical" evidence="1">
    <location>
        <begin position="72"/>
        <end position="90"/>
    </location>
</feature>
<keyword evidence="1" id="KW-0812">Transmembrane</keyword>